<evidence type="ECO:0000313" key="2">
    <source>
        <dbReference type="Proteomes" id="UP000225553"/>
    </source>
</evidence>
<sequence length="172" mass="20355">MSDIFKQDSQGRLIGYHVECISECKEDARPQLSTSTLQDDKPLFLCARKNDWYPFHLKEADNYRILKVTFWSPGQSVTFNEEKDYKQLFNMLRDKDNPDKYHFMLTPFGKTYIEKGYHLINLHTKHELQESFLWTPSTYVDEIEEIEVKPMPLKIAGMPDIVNVVYQEEPPE</sequence>
<proteinExistence type="predicted"/>
<name>A0A223LHS1_9CAUD</name>
<keyword evidence="2" id="KW-1185">Reference proteome</keyword>
<organism evidence="1 2">
    <name type="scientific">Erwinia phage vB_EamM_RisingSun</name>
    <dbReference type="NCBI Taxonomy" id="2026080"/>
    <lineage>
        <taxon>Viruses</taxon>
        <taxon>Duplodnaviria</taxon>
        <taxon>Heunggongvirae</taxon>
        <taxon>Uroviricota</taxon>
        <taxon>Caudoviricetes</taxon>
        <taxon>Chimalliviridae</taxon>
        <taxon>Risingsunvirus</taxon>
        <taxon>Risingsunvirus risingsun</taxon>
    </lineage>
</organism>
<evidence type="ECO:0000313" key="1">
    <source>
        <dbReference type="EMBL" id="ASU03530.1"/>
    </source>
</evidence>
<gene>
    <name evidence="1" type="ORF">RISINGSUN_140</name>
</gene>
<dbReference type="Proteomes" id="UP000225553">
    <property type="component" value="Segment"/>
</dbReference>
<reference evidence="2" key="1">
    <citation type="submission" date="2017-07" db="EMBL/GenBank/DDBJ databases">
        <authorList>
            <person name="Putnam M.J."/>
            <person name="Sharma R."/>
            <person name="Kruger J.L."/>
            <person name="Berg J.A."/>
            <person name="Payne A.M."/>
            <person name="Fajardo C.P."/>
            <person name="Breakwell D.P."/>
            <person name="Hope S."/>
            <person name="Grose J.H."/>
        </authorList>
    </citation>
    <scope>NUCLEOTIDE SEQUENCE [LARGE SCALE GENOMIC DNA]</scope>
</reference>
<protein>
    <submittedName>
        <fullName evidence="1">Uncharacterized protein</fullName>
    </submittedName>
</protein>
<accession>A0A223LHS1</accession>
<dbReference type="EMBL" id="MF459646">
    <property type="protein sequence ID" value="ASU03530.1"/>
    <property type="molecule type" value="Genomic_DNA"/>
</dbReference>